<keyword evidence="7" id="KW-0472">Membrane</keyword>
<name>A0A6F8SN42_9ACTN</name>
<feature type="transmembrane region" description="Helical" evidence="7">
    <location>
        <begin position="61"/>
        <end position="89"/>
    </location>
</feature>
<protein>
    <recommendedName>
        <fullName evidence="8">4Fe-4S ferredoxin-type domain-containing protein</fullName>
    </recommendedName>
</protein>
<keyword evidence="4" id="KW-0249">Electron transport</keyword>
<dbReference type="InterPro" id="IPR051684">
    <property type="entry name" value="Electron_Trans/Redox"/>
</dbReference>
<keyword evidence="7" id="KW-0812">Transmembrane</keyword>
<feature type="transmembrane region" description="Helical" evidence="7">
    <location>
        <begin position="225"/>
        <end position="243"/>
    </location>
</feature>
<gene>
    <name evidence="9" type="ORF">ADCFC_19890</name>
</gene>
<evidence type="ECO:0000259" key="8">
    <source>
        <dbReference type="PROSITE" id="PS51379"/>
    </source>
</evidence>
<feature type="transmembrane region" description="Helical" evidence="7">
    <location>
        <begin position="183"/>
        <end position="213"/>
    </location>
</feature>
<organism evidence="9 10">
    <name type="scientific">Adlercreutzia hattorii</name>
    <dbReference type="NCBI Taxonomy" id="2707299"/>
    <lineage>
        <taxon>Bacteria</taxon>
        <taxon>Bacillati</taxon>
        <taxon>Actinomycetota</taxon>
        <taxon>Coriobacteriia</taxon>
        <taxon>Eggerthellales</taxon>
        <taxon>Eggerthellaceae</taxon>
        <taxon>Adlercreutzia</taxon>
    </lineage>
</organism>
<feature type="domain" description="4Fe-4S ferredoxin-type" evidence="8">
    <location>
        <begin position="301"/>
        <end position="330"/>
    </location>
</feature>
<accession>A0A6F8SN42</accession>
<dbReference type="GO" id="GO:0005886">
    <property type="term" value="C:plasma membrane"/>
    <property type="evidence" value="ECO:0007669"/>
    <property type="project" value="TreeGrafter"/>
</dbReference>
<evidence type="ECO:0000256" key="2">
    <source>
        <dbReference type="ARBA" id="ARBA00022485"/>
    </source>
</evidence>
<dbReference type="InterPro" id="IPR017896">
    <property type="entry name" value="4Fe4S_Fe-S-bd"/>
</dbReference>
<feature type="transmembrane region" description="Helical" evidence="7">
    <location>
        <begin position="12"/>
        <end position="36"/>
    </location>
</feature>
<dbReference type="GO" id="GO:0046872">
    <property type="term" value="F:metal ion binding"/>
    <property type="evidence" value="ECO:0007669"/>
    <property type="project" value="UniProtKB-KW"/>
</dbReference>
<dbReference type="KEGG" id="ahat:ADCFC_21110"/>
<evidence type="ECO:0000256" key="7">
    <source>
        <dbReference type="SAM" id="Phobius"/>
    </source>
</evidence>
<keyword evidence="7" id="KW-1133">Transmembrane helix</keyword>
<evidence type="ECO:0000256" key="6">
    <source>
        <dbReference type="ARBA" id="ARBA00023014"/>
    </source>
</evidence>
<dbReference type="GO" id="GO:0051539">
    <property type="term" value="F:4 iron, 4 sulfur cluster binding"/>
    <property type="evidence" value="ECO:0007669"/>
    <property type="project" value="UniProtKB-KW"/>
</dbReference>
<evidence type="ECO:0000256" key="1">
    <source>
        <dbReference type="ARBA" id="ARBA00022448"/>
    </source>
</evidence>
<dbReference type="PANTHER" id="PTHR30176:SF3">
    <property type="entry name" value="FERREDOXIN-TYPE PROTEIN NAPH"/>
    <property type="match status" value="1"/>
</dbReference>
<dbReference type="RefSeq" id="WP_173114356.1">
    <property type="nucleotide sequence ID" value="NZ_AP022829.1"/>
</dbReference>
<keyword evidence="10" id="KW-1185">Reference proteome</keyword>
<dbReference type="AlphaFoldDB" id="A0A6F8SN42"/>
<evidence type="ECO:0000313" key="10">
    <source>
        <dbReference type="Proteomes" id="UP000501727"/>
    </source>
</evidence>
<dbReference type="PROSITE" id="PS51379">
    <property type="entry name" value="4FE4S_FER_2"/>
    <property type="match status" value="1"/>
</dbReference>
<reference evidence="10" key="1">
    <citation type="journal article" date="2020" name="Microbiol. Resour. Announc.">
        <title>Complete Genome Sequence of Adlercreutzia sp. Strain 8CFCBH1, a Potent Producer of Equol, Isolated from Healthy Japanese Feces.</title>
        <authorList>
            <person name="Ogata Y."/>
            <person name="Sakamoto M."/>
            <person name="Ohkuma M."/>
            <person name="Hattori M."/>
            <person name="Suda W."/>
        </authorList>
    </citation>
    <scope>NUCLEOTIDE SEQUENCE [LARGE SCALE GENOMIC DNA]</scope>
    <source>
        <strain evidence="10">8CFCBH1</strain>
    </source>
</reference>
<dbReference type="Gene3D" id="3.30.70.20">
    <property type="match status" value="1"/>
</dbReference>
<keyword evidence="3" id="KW-0479">Metal-binding</keyword>
<evidence type="ECO:0000256" key="3">
    <source>
        <dbReference type="ARBA" id="ARBA00022723"/>
    </source>
</evidence>
<keyword evidence="6" id="KW-0411">Iron-sulfur</keyword>
<evidence type="ECO:0000256" key="4">
    <source>
        <dbReference type="ARBA" id="ARBA00022982"/>
    </source>
</evidence>
<keyword evidence="1" id="KW-0813">Transport</keyword>
<proteinExistence type="predicted"/>
<keyword evidence="2" id="KW-0004">4Fe-4S</keyword>
<dbReference type="PANTHER" id="PTHR30176">
    <property type="entry name" value="FERREDOXIN-TYPE PROTEIN NAPH"/>
    <property type="match status" value="1"/>
</dbReference>
<evidence type="ECO:0000313" key="9">
    <source>
        <dbReference type="EMBL" id="BCA89492.1"/>
    </source>
</evidence>
<dbReference type="SUPFAM" id="SSF54862">
    <property type="entry name" value="4Fe-4S ferredoxins"/>
    <property type="match status" value="1"/>
</dbReference>
<dbReference type="InterPro" id="IPR017900">
    <property type="entry name" value="4Fe4S_Fe_S_CS"/>
</dbReference>
<reference evidence="10" key="2">
    <citation type="submission" date="2020-03" db="EMBL/GenBank/DDBJ databases">
        <title>Complete Genome Sequence of Adlercreutzia sp. strain 8CFCBH1 Producing Equol, Isolated from Healthy Japanese Feces.</title>
        <authorList>
            <person name="Ogata Y."/>
            <person name="Sakamoto M."/>
            <person name="Ohkuma M."/>
            <person name="Hattori M."/>
            <person name="Suda W."/>
        </authorList>
    </citation>
    <scope>NUCLEOTIDE SEQUENCE [LARGE SCALE GENOMIC DNA]</scope>
    <source>
        <strain evidence="10">8CFCBH1</strain>
    </source>
</reference>
<dbReference type="Pfam" id="PF00037">
    <property type="entry name" value="Fer4"/>
    <property type="match status" value="1"/>
</dbReference>
<keyword evidence="5" id="KW-0408">Iron</keyword>
<dbReference type="PROSITE" id="PS00198">
    <property type="entry name" value="4FE4S_FER_1"/>
    <property type="match status" value="1"/>
</dbReference>
<evidence type="ECO:0000256" key="5">
    <source>
        <dbReference type="ARBA" id="ARBA00023004"/>
    </source>
</evidence>
<dbReference type="EMBL" id="AP022829">
    <property type="protein sequence ID" value="BCA89492.1"/>
    <property type="molecule type" value="Genomic_DNA"/>
</dbReference>
<dbReference type="Proteomes" id="UP000501727">
    <property type="component" value="Chromosome"/>
</dbReference>
<dbReference type="Pfam" id="PF12801">
    <property type="entry name" value="Fer4_5"/>
    <property type="match status" value="2"/>
</dbReference>
<sequence>MNTKRLRTIIPLAVIGVIGVGFATHVGVGTLSAIGWQDISLLCPLGALATMIATKTLLPRAVISVVIALALILLFARAFCGWVCPVPVVSKIRGIFSKKTSNTDMTGTGVLPAEDNPLVKAAKGSKADSVADAADDADTADAAALAADAPAPLSADEQAALSGCGHSCSSCAEKRATLDSRHVILGGSLLSAAVFGFPVFCLICPIGLTFATIVLVMRLFAFGDVAWGVILVPALLLAEVVFFRKWCSTFCPISALMSLVGKANRTFVPAIDNAKCRESAQGTSCEVCAAVCPQGINVRHPEAGMSFSECTKCRACVEACPTRAITMPFLPKKAAPSTVVVEDDETVPAA</sequence>